<dbReference type="PROSITE" id="PS00633">
    <property type="entry name" value="BROMODOMAIN_1"/>
    <property type="match status" value="1"/>
</dbReference>
<feature type="compositionally biased region" description="Low complexity" evidence="3">
    <location>
        <begin position="114"/>
        <end position="139"/>
    </location>
</feature>
<feature type="compositionally biased region" description="Basic and acidic residues" evidence="3">
    <location>
        <begin position="806"/>
        <end position="842"/>
    </location>
</feature>
<dbReference type="InParanoid" id="F0ZV85"/>
<feature type="compositionally biased region" description="Polar residues" evidence="3">
    <location>
        <begin position="175"/>
        <end position="201"/>
    </location>
</feature>
<dbReference type="SMART" id="SM00297">
    <property type="entry name" value="BROMO"/>
    <property type="match status" value="1"/>
</dbReference>
<dbReference type="PANTHER" id="PTHR22881:SF27">
    <property type="entry name" value="BROMODOMAIN CONTAINING 7_9"/>
    <property type="match status" value="1"/>
</dbReference>
<feature type="compositionally biased region" description="Polar residues" evidence="3">
    <location>
        <begin position="459"/>
        <end position="472"/>
    </location>
</feature>
<dbReference type="PROSITE" id="PS50014">
    <property type="entry name" value="BROMODOMAIN_2"/>
    <property type="match status" value="1"/>
</dbReference>
<protein>
    <recommendedName>
        <fullName evidence="4">Bromo domain-containing protein</fullName>
    </recommendedName>
</protein>
<dbReference type="SUPFAM" id="SSF47370">
    <property type="entry name" value="Bromodomain"/>
    <property type="match status" value="1"/>
</dbReference>
<feature type="compositionally biased region" description="Basic residues" evidence="3">
    <location>
        <begin position="246"/>
        <end position="259"/>
    </location>
</feature>
<feature type="compositionally biased region" description="Basic and acidic residues" evidence="3">
    <location>
        <begin position="492"/>
        <end position="524"/>
    </location>
</feature>
<dbReference type="PRINTS" id="PR00503">
    <property type="entry name" value="BROMODOMAIN"/>
</dbReference>
<dbReference type="GO" id="GO:0005634">
    <property type="term" value="C:nucleus"/>
    <property type="evidence" value="ECO:0000318"/>
    <property type="project" value="GO_Central"/>
</dbReference>
<feature type="compositionally biased region" description="Basic and acidic residues" evidence="3">
    <location>
        <begin position="322"/>
        <end position="335"/>
    </location>
</feature>
<dbReference type="EMBL" id="GL871209">
    <property type="protein sequence ID" value="EGC32151.1"/>
    <property type="molecule type" value="Genomic_DNA"/>
</dbReference>
<dbReference type="Pfam" id="PF00439">
    <property type="entry name" value="Bromodomain"/>
    <property type="match status" value="1"/>
</dbReference>
<keyword evidence="1 2" id="KW-0103">Bromodomain</keyword>
<dbReference type="GeneID" id="10507512"/>
<dbReference type="InterPro" id="IPR051831">
    <property type="entry name" value="Bromodomain_contain_prot"/>
</dbReference>
<feature type="compositionally biased region" description="Basic and acidic residues" evidence="3">
    <location>
        <begin position="58"/>
        <end position="69"/>
    </location>
</feature>
<dbReference type="KEGG" id="dpp:DICPUDRAFT_98967"/>
<dbReference type="OMA" id="FTHIKEP"/>
<dbReference type="RefSeq" id="XP_003291323.1">
    <property type="nucleotide sequence ID" value="XM_003291275.1"/>
</dbReference>
<evidence type="ECO:0000313" key="5">
    <source>
        <dbReference type="EMBL" id="EGC32151.1"/>
    </source>
</evidence>
<dbReference type="VEuPathDB" id="AmoebaDB:DICPUDRAFT_98967"/>
<accession>F0ZV85</accession>
<feature type="compositionally biased region" description="Polar residues" evidence="3">
    <location>
        <begin position="294"/>
        <end position="304"/>
    </location>
</feature>
<feature type="region of interest" description="Disordered" evidence="3">
    <location>
        <begin position="982"/>
        <end position="1008"/>
    </location>
</feature>
<feature type="region of interest" description="Disordered" evidence="3">
    <location>
        <begin position="804"/>
        <end position="845"/>
    </location>
</feature>
<dbReference type="FunCoup" id="F0ZV85">
    <property type="interactions" value="609"/>
</dbReference>
<organism evidence="5 6">
    <name type="scientific">Dictyostelium purpureum</name>
    <name type="common">Slime mold</name>
    <dbReference type="NCBI Taxonomy" id="5786"/>
    <lineage>
        <taxon>Eukaryota</taxon>
        <taxon>Amoebozoa</taxon>
        <taxon>Evosea</taxon>
        <taxon>Eumycetozoa</taxon>
        <taxon>Dictyostelia</taxon>
        <taxon>Dictyosteliales</taxon>
        <taxon>Dictyosteliaceae</taxon>
        <taxon>Dictyostelium</taxon>
    </lineage>
</organism>
<evidence type="ECO:0000256" key="2">
    <source>
        <dbReference type="PROSITE-ProRule" id="PRU00035"/>
    </source>
</evidence>
<feature type="compositionally biased region" description="Basic residues" evidence="3">
    <location>
        <begin position="573"/>
        <end position="588"/>
    </location>
</feature>
<feature type="compositionally biased region" description="Low complexity" evidence="3">
    <location>
        <begin position="992"/>
        <end position="1005"/>
    </location>
</feature>
<feature type="compositionally biased region" description="Basic and acidic residues" evidence="3">
    <location>
        <begin position="224"/>
        <end position="245"/>
    </location>
</feature>
<evidence type="ECO:0000259" key="4">
    <source>
        <dbReference type="PROSITE" id="PS50014"/>
    </source>
</evidence>
<name>F0ZV85_DICPU</name>
<evidence type="ECO:0000313" key="6">
    <source>
        <dbReference type="Proteomes" id="UP000001064"/>
    </source>
</evidence>
<dbReference type="OrthoDB" id="21449at2759"/>
<dbReference type="STRING" id="5786.F0ZV85"/>
<feature type="compositionally biased region" description="Basic and acidic residues" evidence="3">
    <location>
        <begin position="475"/>
        <end position="484"/>
    </location>
</feature>
<dbReference type="InterPro" id="IPR001487">
    <property type="entry name" value="Bromodomain"/>
</dbReference>
<dbReference type="InterPro" id="IPR018359">
    <property type="entry name" value="Bromodomain_CS"/>
</dbReference>
<sequence length="1100" mass="126778">MTKKDELINMQPVRSKRLSVLPKDGYPLSPPQSTGKKDKDSLKSPSKRKKDVSDDDMHETIEENLEGGKKQKVLNGDISNGVALNGSDSNNSEDRSTAQNKIPLTVKIRTPIKTPTTATTTSPATLTNTTTTSTNSSSSDDLESIEQSNNETPAKKKETRGRKKKSETILKEQTLAHNGTDSTPSKGDSTSTTGDAITPSKTPGKRGRKKKEETLKEDDEESEREEKTPNKKFTDTESEREDKIKINLKRPLGRPKRSSIQKEILSSSEEEEEEDDDEDDEEEINSSVEEPKSKANSHTNSMVTSDEDDDEEMEDEHDTVDEEQRLKLKREREEREEQELANTPADKVNHCKKVFTNVLNLLMKKDPHQFFYSPVTEEIAPNYFTYIKEPMDFSTMIKKNKDGKYISIDRFIYDFTLICENCMKYNDRTSVYYKEARKLLSGGKSLIQSYRSKVEGNDKSLSINPIQATPSAATLREREREKRQVVLQQQQQKEREKQMEKEREREKEKERERERERKEREAQLKGRISTRRRRHQEEEEEEEEEDDEEEEGYEAEEEEEEGEEGEEEAVVKSHNRRARGSYNTKKKQQQAQLQAQLQQQHHAQFQAQYQAQQQLQLQHQAQQQQQQQQFIQQQLQMQQRFYGMPAVIPGTGASIPQNVYLNPNQYTQRQAPYSIPQRRYVKLDEKPKTQSPPETLKNSFSLIKSISEDANVLISPATNMKPSSYNMYVPINNNKTVIGSYQVLSNCIEPNYLKVKPIEQPKPQQKEEFPQAQQIKALVEDTLENKDKEILDQPMEVQNEIINSTEKQESMEVDKEEQQVEKPIEHQEEKENKDEGEKEKQEPIINDQVEEQQQLEQKEPEKPFELNQDIIQEYGIDKPVLFNEIPNYLTIKFSNENSKNIVKEPSQKEIIKNNIPINLIPNDSLKLLNQQMKSLVKNGSFNFDKNLTNIIKQKQQQQQKQLQSSLDTLSPIQDVNIQPQQTEQTMDIDQPSSALTSTTSPTTTTEEQKNISNILRENYEELFILQVSQYYRNGFPRPSEAEFTKISKIIQNIQNVGVQLPPSALVGSKEAIRNAIIKSGLYIGSGRKPRQTTTTSTTQN</sequence>
<dbReference type="eggNOG" id="KOG1828">
    <property type="taxonomic scope" value="Eukaryota"/>
</dbReference>
<dbReference type="AlphaFoldDB" id="F0ZV85"/>
<proteinExistence type="predicted"/>
<feature type="compositionally biased region" description="Acidic residues" evidence="3">
    <location>
        <begin position="538"/>
        <end position="568"/>
    </location>
</feature>
<dbReference type="InterPro" id="IPR036427">
    <property type="entry name" value="Bromodomain-like_sf"/>
</dbReference>
<dbReference type="Proteomes" id="UP000001064">
    <property type="component" value="Unassembled WGS sequence"/>
</dbReference>
<feature type="compositionally biased region" description="Acidic residues" evidence="3">
    <location>
        <begin position="305"/>
        <end position="321"/>
    </location>
</feature>
<reference evidence="6" key="1">
    <citation type="journal article" date="2011" name="Genome Biol.">
        <title>Comparative genomics of the social amoebae Dictyostelium discoideum and Dictyostelium purpureum.</title>
        <authorList>
            <consortium name="US DOE Joint Genome Institute (JGI-PGF)"/>
            <person name="Sucgang R."/>
            <person name="Kuo A."/>
            <person name="Tian X."/>
            <person name="Salerno W."/>
            <person name="Parikh A."/>
            <person name="Feasley C.L."/>
            <person name="Dalin E."/>
            <person name="Tu H."/>
            <person name="Huang E."/>
            <person name="Barry K."/>
            <person name="Lindquist E."/>
            <person name="Shapiro H."/>
            <person name="Bruce D."/>
            <person name="Schmutz J."/>
            <person name="Salamov A."/>
            <person name="Fey P."/>
            <person name="Gaudet P."/>
            <person name="Anjard C."/>
            <person name="Babu M.M."/>
            <person name="Basu S."/>
            <person name="Bushmanova Y."/>
            <person name="van der Wel H."/>
            <person name="Katoh-Kurasawa M."/>
            <person name="Dinh C."/>
            <person name="Coutinho P.M."/>
            <person name="Saito T."/>
            <person name="Elias M."/>
            <person name="Schaap P."/>
            <person name="Kay R.R."/>
            <person name="Henrissat B."/>
            <person name="Eichinger L."/>
            <person name="Rivero F."/>
            <person name="Putnam N.H."/>
            <person name="West C.M."/>
            <person name="Loomis W.F."/>
            <person name="Chisholm R.L."/>
            <person name="Shaulsky G."/>
            <person name="Strassmann J.E."/>
            <person name="Queller D.C."/>
            <person name="Kuspa A."/>
            <person name="Grigoriev I.V."/>
        </authorList>
    </citation>
    <scope>NUCLEOTIDE SEQUENCE [LARGE SCALE GENOMIC DNA]</scope>
    <source>
        <strain evidence="6">QSDP1</strain>
    </source>
</reference>
<evidence type="ECO:0000256" key="1">
    <source>
        <dbReference type="ARBA" id="ARBA00023117"/>
    </source>
</evidence>
<gene>
    <name evidence="5" type="ORF">DICPUDRAFT_98967</name>
</gene>
<feature type="region of interest" description="Disordered" evidence="3">
    <location>
        <begin position="1"/>
        <end position="342"/>
    </location>
</feature>
<feature type="region of interest" description="Disordered" evidence="3">
    <location>
        <begin position="457"/>
        <end position="596"/>
    </location>
</feature>
<evidence type="ECO:0000256" key="3">
    <source>
        <dbReference type="SAM" id="MobiDB-lite"/>
    </source>
</evidence>
<keyword evidence="6" id="KW-1185">Reference proteome</keyword>
<feature type="compositionally biased region" description="Polar residues" evidence="3">
    <location>
        <begin position="982"/>
        <end position="991"/>
    </location>
</feature>
<dbReference type="PANTHER" id="PTHR22881">
    <property type="entry name" value="BROMODOMAIN CONTAINING PROTEIN"/>
    <property type="match status" value="1"/>
</dbReference>
<feature type="compositionally biased region" description="Acidic residues" evidence="3">
    <location>
        <begin position="268"/>
        <end position="284"/>
    </location>
</feature>
<feature type="domain" description="Bromo" evidence="4">
    <location>
        <begin position="371"/>
        <end position="433"/>
    </location>
</feature>
<dbReference type="GO" id="GO:0006357">
    <property type="term" value="P:regulation of transcription by RNA polymerase II"/>
    <property type="evidence" value="ECO:0000318"/>
    <property type="project" value="GO_Central"/>
</dbReference>
<dbReference type="Gene3D" id="1.20.920.10">
    <property type="entry name" value="Bromodomain-like"/>
    <property type="match status" value="1"/>
</dbReference>